<proteinExistence type="predicted"/>
<dbReference type="EnsemblMetazoa" id="GAUT004414-RA">
    <property type="protein sequence ID" value="GAUT004414-PA"/>
    <property type="gene ID" value="GAUT004414"/>
</dbReference>
<keyword evidence="2" id="KW-1185">Reference proteome</keyword>
<name>A0A1A9UGU2_GLOAU</name>
<reference evidence="1" key="1">
    <citation type="submission" date="2020-05" db="UniProtKB">
        <authorList>
            <consortium name="EnsemblMetazoa"/>
        </authorList>
    </citation>
    <scope>IDENTIFICATION</scope>
    <source>
        <strain evidence="1">TTRI</strain>
    </source>
</reference>
<evidence type="ECO:0000313" key="1">
    <source>
        <dbReference type="EnsemblMetazoa" id="GAUT004414-PA"/>
    </source>
</evidence>
<evidence type="ECO:0000313" key="2">
    <source>
        <dbReference type="Proteomes" id="UP000078200"/>
    </source>
</evidence>
<organism evidence="1 2">
    <name type="scientific">Glossina austeni</name>
    <name type="common">Savannah tsetse fly</name>
    <dbReference type="NCBI Taxonomy" id="7395"/>
    <lineage>
        <taxon>Eukaryota</taxon>
        <taxon>Metazoa</taxon>
        <taxon>Ecdysozoa</taxon>
        <taxon>Arthropoda</taxon>
        <taxon>Hexapoda</taxon>
        <taxon>Insecta</taxon>
        <taxon>Pterygota</taxon>
        <taxon>Neoptera</taxon>
        <taxon>Endopterygota</taxon>
        <taxon>Diptera</taxon>
        <taxon>Brachycera</taxon>
        <taxon>Muscomorpha</taxon>
        <taxon>Hippoboscoidea</taxon>
        <taxon>Glossinidae</taxon>
        <taxon>Glossina</taxon>
    </lineage>
</organism>
<accession>A0A1A9UGU2</accession>
<sequence>MLRGRFCSNNTKMQTSLPDMQSRNIKSVFYLLKIKLHVGIISRAAKFHYQVKGWMCCTNLWGKAALREDLSLCIVGQSDFVKAIYSKYHSMADGCNHHHHHMMKKVKNSWELCF</sequence>
<protein>
    <submittedName>
        <fullName evidence="1">Uncharacterized protein</fullName>
    </submittedName>
</protein>
<dbReference type="Proteomes" id="UP000078200">
    <property type="component" value="Unassembled WGS sequence"/>
</dbReference>
<dbReference type="AlphaFoldDB" id="A0A1A9UGU2"/>
<dbReference type="VEuPathDB" id="VectorBase:GAUT004414"/>